<reference evidence="9" key="2">
    <citation type="submission" date="2021-04" db="EMBL/GenBank/DDBJ databases">
        <authorList>
            <person name="Gilroy R."/>
        </authorList>
    </citation>
    <scope>NUCLEOTIDE SEQUENCE</scope>
    <source>
        <strain evidence="9">ChiBcec1-1630</strain>
    </source>
</reference>
<feature type="transmembrane region" description="Helical" evidence="7">
    <location>
        <begin position="211"/>
        <end position="233"/>
    </location>
</feature>
<comment type="subcellular location">
    <subcellularLocation>
        <location evidence="1 7">Cell membrane</location>
        <topology evidence="1 7">Multi-pass membrane protein</topology>
    </subcellularLocation>
</comment>
<dbReference type="EMBL" id="DWVS01000243">
    <property type="protein sequence ID" value="HJC88250.1"/>
    <property type="molecule type" value="Genomic_DNA"/>
</dbReference>
<keyword evidence="6 7" id="KW-0472">Membrane</keyword>
<dbReference type="AlphaFoldDB" id="A0A9D2QII8"/>
<dbReference type="GO" id="GO:0005886">
    <property type="term" value="C:plasma membrane"/>
    <property type="evidence" value="ECO:0007669"/>
    <property type="project" value="UniProtKB-SubCell"/>
</dbReference>
<evidence type="ECO:0000259" key="8">
    <source>
        <dbReference type="PROSITE" id="PS50928"/>
    </source>
</evidence>
<feature type="transmembrane region" description="Helical" evidence="7">
    <location>
        <begin position="270"/>
        <end position="295"/>
    </location>
</feature>
<dbReference type="Proteomes" id="UP000823922">
    <property type="component" value="Unassembled WGS sequence"/>
</dbReference>
<dbReference type="PROSITE" id="PS50928">
    <property type="entry name" value="ABC_TM1"/>
    <property type="match status" value="1"/>
</dbReference>
<evidence type="ECO:0000256" key="6">
    <source>
        <dbReference type="ARBA" id="ARBA00023136"/>
    </source>
</evidence>
<dbReference type="SUPFAM" id="SSF161098">
    <property type="entry name" value="MetI-like"/>
    <property type="match status" value="1"/>
</dbReference>
<evidence type="ECO:0000256" key="3">
    <source>
        <dbReference type="ARBA" id="ARBA00022475"/>
    </source>
</evidence>
<keyword evidence="3" id="KW-1003">Cell membrane</keyword>
<keyword evidence="2 7" id="KW-0813">Transport</keyword>
<feature type="transmembrane region" description="Helical" evidence="7">
    <location>
        <begin position="162"/>
        <end position="190"/>
    </location>
</feature>
<evidence type="ECO:0000256" key="7">
    <source>
        <dbReference type="RuleBase" id="RU363032"/>
    </source>
</evidence>
<comment type="caution">
    <text evidence="9">The sequence shown here is derived from an EMBL/GenBank/DDBJ whole genome shotgun (WGS) entry which is preliminary data.</text>
</comment>
<evidence type="ECO:0000256" key="1">
    <source>
        <dbReference type="ARBA" id="ARBA00004651"/>
    </source>
</evidence>
<feature type="domain" description="ABC transmembrane type-1" evidence="8">
    <location>
        <begin position="75"/>
        <end position="295"/>
    </location>
</feature>
<evidence type="ECO:0000256" key="4">
    <source>
        <dbReference type="ARBA" id="ARBA00022692"/>
    </source>
</evidence>
<sequence>MRKKSIWKDKASWELLLLCVPALAAYILFNYIPMGVAITIPFKDYKFSRGILGSDWVGLENFKWMVTSTSMGRILRNTVAYGAWFMIIGPITNMIIALLLFEVRSRKALKTYQTIITFPNFMSMVIVGYVTYAVLSPRGGLMNQILSLFGAQTVDAYMKPGYWPAILTIVNIWKGIGMGSMMYFASLMGIDPSLYEAAEIDGANRFQKMRYISLPHLIPLVCIFTILGAGSLINGNFDLFYIIPRNSTILYETTDILNTYVYRALQNGTYAMGATVGLVQSVVGMILVLGTNLIVRKISPDNSMF</sequence>
<dbReference type="Gene3D" id="1.10.3720.10">
    <property type="entry name" value="MetI-like"/>
    <property type="match status" value="1"/>
</dbReference>
<dbReference type="InterPro" id="IPR000515">
    <property type="entry name" value="MetI-like"/>
</dbReference>
<dbReference type="PANTHER" id="PTHR43227:SF11">
    <property type="entry name" value="BLL4140 PROTEIN"/>
    <property type="match status" value="1"/>
</dbReference>
<evidence type="ECO:0000256" key="2">
    <source>
        <dbReference type="ARBA" id="ARBA00022448"/>
    </source>
</evidence>
<feature type="transmembrane region" description="Helical" evidence="7">
    <location>
        <begin position="115"/>
        <end position="135"/>
    </location>
</feature>
<accession>A0A9D2QII8</accession>
<evidence type="ECO:0000313" key="10">
    <source>
        <dbReference type="Proteomes" id="UP000823922"/>
    </source>
</evidence>
<evidence type="ECO:0000256" key="5">
    <source>
        <dbReference type="ARBA" id="ARBA00022989"/>
    </source>
</evidence>
<dbReference type="GO" id="GO:0055085">
    <property type="term" value="P:transmembrane transport"/>
    <property type="evidence" value="ECO:0007669"/>
    <property type="project" value="InterPro"/>
</dbReference>
<protein>
    <submittedName>
        <fullName evidence="9">ABC transporter permease subunit</fullName>
    </submittedName>
</protein>
<dbReference type="InterPro" id="IPR035906">
    <property type="entry name" value="MetI-like_sf"/>
</dbReference>
<dbReference type="Pfam" id="PF00528">
    <property type="entry name" value="BPD_transp_1"/>
    <property type="match status" value="1"/>
</dbReference>
<reference evidence="9" key="1">
    <citation type="journal article" date="2021" name="PeerJ">
        <title>Extensive microbial diversity within the chicken gut microbiome revealed by metagenomics and culture.</title>
        <authorList>
            <person name="Gilroy R."/>
            <person name="Ravi A."/>
            <person name="Getino M."/>
            <person name="Pursley I."/>
            <person name="Horton D.L."/>
            <person name="Alikhan N.F."/>
            <person name="Baker D."/>
            <person name="Gharbi K."/>
            <person name="Hall N."/>
            <person name="Watson M."/>
            <person name="Adriaenssens E.M."/>
            <person name="Foster-Nyarko E."/>
            <person name="Jarju S."/>
            <person name="Secka A."/>
            <person name="Antonio M."/>
            <person name="Oren A."/>
            <person name="Chaudhuri R.R."/>
            <person name="La Ragione R."/>
            <person name="Hildebrand F."/>
            <person name="Pallen M.J."/>
        </authorList>
    </citation>
    <scope>NUCLEOTIDE SEQUENCE</scope>
    <source>
        <strain evidence="9">ChiBcec1-1630</strain>
    </source>
</reference>
<comment type="similarity">
    <text evidence="7">Belongs to the binding-protein-dependent transport system permease family.</text>
</comment>
<organism evidence="9 10">
    <name type="scientific">Candidatus Eisenbergiella intestinigallinarum</name>
    <dbReference type="NCBI Taxonomy" id="2838549"/>
    <lineage>
        <taxon>Bacteria</taxon>
        <taxon>Bacillati</taxon>
        <taxon>Bacillota</taxon>
        <taxon>Clostridia</taxon>
        <taxon>Lachnospirales</taxon>
        <taxon>Lachnospiraceae</taxon>
        <taxon>Eisenbergiella</taxon>
    </lineage>
</organism>
<dbReference type="CDD" id="cd06261">
    <property type="entry name" value="TM_PBP2"/>
    <property type="match status" value="1"/>
</dbReference>
<feature type="transmembrane region" description="Helical" evidence="7">
    <location>
        <begin position="12"/>
        <end position="32"/>
    </location>
</feature>
<keyword evidence="4 7" id="KW-0812">Transmembrane</keyword>
<evidence type="ECO:0000313" key="9">
    <source>
        <dbReference type="EMBL" id="HJC88250.1"/>
    </source>
</evidence>
<feature type="transmembrane region" description="Helical" evidence="7">
    <location>
        <begin position="81"/>
        <end position="103"/>
    </location>
</feature>
<gene>
    <name evidence="9" type="ORF">H9926_09570</name>
</gene>
<name>A0A9D2QII8_9FIRM</name>
<dbReference type="PANTHER" id="PTHR43227">
    <property type="entry name" value="BLL4140 PROTEIN"/>
    <property type="match status" value="1"/>
</dbReference>
<proteinExistence type="inferred from homology"/>
<keyword evidence="5 7" id="KW-1133">Transmembrane helix</keyword>
<dbReference type="InterPro" id="IPR050809">
    <property type="entry name" value="UgpAE/MalFG_permease"/>
</dbReference>